<keyword evidence="1" id="KW-0812">Transmembrane</keyword>
<feature type="transmembrane region" description="Helical" evidence="1">
    <location>
        <begin position="36"/>
        <end position="57"/>
    </location>
</feature>
<name>A0A6C2C9D0_9LACO</name>
<accession>A0A6C2C9D0</accession>
<evidence type="ECO:0000256" key="1">
    <source>
        <dbReference type="SAM" id="Phobius"/>
    </source>
</evidence>
<evidence type="ECO:0008006" key="4">
    <source>
        <dbReference type="Google" id="ProtNLM"/>
    </source>
</evidence>
<organism evidence="2 3">
    <name type="scientific">Weissella muntiaci</name>
    <dbReference type="NCBI Taxonomy" id="2508881"/>
    <lineage>
        <taxon>Bacteria</taxon>
        <taxon>Bacillati</taxon>
        <taxon>Bacillota</taxon>
        <taxon>Bacilli</taxon>
        <taxon>Lactobacillales</taxon>
        <taxon>Lactobacillaceae</taxon>
        <taxon>Weissella</taxon>
    </lineage>
</organism>
<dbReference type="AlphaFoldDB" id="A0A6C2C9D0"/>
<protein>
    <recommendedName>
        <fullName evidence="4">DUF3995 domain-containing protein</fullName>
    </recommendedName>
</protein>
<dbReference type="Proteomes" id="UP000371977">
    <property type="component" value="Unassembled WGS sequence"/>
</dbReference>
<evidence type="ECO:0000313" key="3">
    <source>
        <dbReference type="Proteomes" id="UP000371977"/>
    </source>
</evidence>
<keyword evidence="1" id="KW-1133">Transmembrane helix</keyword>
<sequence length="62" mass="6727">MYFGIAVAGLGVLLLAFTTKWQGGWGYPYRTTNKPLARLGWLLLLIGLAILIGMAYLNGQLG</sequence>
<proteinExistence type="predicted"/>
<gene>
    <name evidence="2" type="ORF">ESZ50_03270</name>
</gene>
<dbReference type="EMBL" id="SDGZ01000010">
    <property type="protein sequence ID" value="TYC50246.1"/>
    <property type="molecule type" value="Genomic_DNA"/>
</dbReference>
<keyword evidence="3" id="KW-1185">Reference proteome</keyword>
<keyword evidence="1" id="KW-0472">Membrane</keyword>
<comment type="caution">
    <text evidence="2">The sequence shown here is derived from an EMBL/GenBank/DDBJ whole genome shotgun (WGS) entry which is preliminary data.</text>
</comment>
<reference evidence="2 3" key="1">
    <citation type="submission" date="2019-01" db="EMBL/GenBank/DDBJ databases">
        <title>Weissella sp. nov., a novel lactic acid bacterium isolated from animal feces.</title>
        <authorList>
            <person name="Wang L.-T."/>
        </authorList>
    </citation>
    <scope>NUCLEOTIDE SEQUENCE [LARGE SCALE GENOMIC DNA]</scope>
    <source>
        <strain evidence="2 3">8H-2</strain>
    </source>
</reference>
<evidence type="ECO:0000313" key="2">
    <source>
        <dbReference type="EMBL" id="TYC50246.1"/>
    </source>
</evidence>